<dbReference type="PANTHER" id="PTHR46068:SF1">
    <property type="entry name" value="TRANSPOSASE IS30-LIKE HTH DOMAIN-CONTAINING PROTEIN"/>
    <property type="match status" value="1"/>
</dbReference>
<name>A0A1A8NHU2_9TELE</name>
<reference evidence="3" key="1">
    <citation type="submission" date="2016-05" db="EMBL/GenBank/DDBJ databases">
        <authorList>
            <person name="Lavstsen T."/>
            <person name="Jespersen J.S."/>
        </authorList>
    </citation>
    <scope>NUCLEOTIDE SEQUENCE</scope>
    <source>
        <tissue evidence="3">Brain</tissue>
    </source>
</reference>
<feature type="domain" description="Sleeping Beauty transposase HTH" evidence="2">
    <location>
        <begin position="1"/>
        <end position="52"/>
    </location>
</feature>
<dbReference type="InterPro" id="IPR009057">
    <property type="entry name" value="Homeodomain-like_sf"/>
</dbReference>
<dbReference type="Gene3D" id="1.10.10.10">
    <property type="entry name" value="Winged helix-like DNA-binding domain superfamily/Winged helix DNA-binding domain"/>
    <property type="match status" value="1"/>
</dbReference>
<sequence length="221" mass="24541">MGSSIELSHDLKMKLVDAYKGGKGYKKISKRFGFSVSTIRNVIRKWKSTGSVEVKARSGRPRKISEQTAHLLGRKATENPHMTVKNLQEGLADVGVLVHKSTVQRCLNKQGVRGREWRKAQKESALEKTACESGKETSKDIICCENSDDGHQADVGVLVHKSTVQRCLNKQGVRGREWRKAQKESALEKTACESGKETSKDIICCENSDDGHQLSSSANWE</sequence>
<feature type="domain" description="Transposase Tc1-like" evidence="1">
    <location>
        <begin position="74"/>
        <end position="119"/>
    </location>
</feature>
<accession>A0A1A8NHU2</accession>
<dbReference type="InterPro" id="IPR002492">
    <property type="entry name" value="Transposase_Tc1-like"/>
</dbReference>
<dbReference type="InterPro" id="IPR057667">
    <property type="entry name" value="HTH_SB"/>
</dbReference>
<dbReference type="EMBL" id="HAEG01003025">
    <property type="protein sequence ID" value="SBR68419.1"/>
    <property type="molecule type" value="Transcribed_RNA"/>
</dbReference>
<reference evidence="3" key="2">
    <citation type="submission" date="2016-06" db="EMBL/GenBank/DDBJ databases">
        <title>The genome of a short-lived fish provides insights into sex chromosome evolution and the genetic control of aging.</title>
        <authorList>
            <person name="Reichwald K."/>
            <person name="Felder M."/>
            <person name="Petzold A."/>
            <person name="Koch P."/>
            <person name="Groth M."/>
            <person name="Platzer M."/>
        </authorList>
    </citation>
    <scope>NUCLEOTIDE SEQUENCE</scope>
    <source>
        <tissue evidence="3">Brain</tissue>
    </source>
</reference>
<dbReference type="SUPFAM" id="SSF46689">
    <property type="entry name" value="Homeodomain-like"/>
    <property type="match status" value="1"/>
</dbReference>
<protein>
    <submittedName>
        <fullName evidence="3">Uncharacterized protein</fullName>
    </submittedName>
</protein>
<evidence type="ECO:0000259" key="1">
    <source>
        <dbReference type="Pfam" id="PF01498"/>
    </source>
</evidence>
<dbReference type="PANTHER" id="PTHR46068">
    <property type="entry name" value="PROTEIN CBG27172"/>
    <property type="match status" value="1"/>
</dbReference>
<gene>
    <name evidence="3" type="primary">Nfu_g_1_017340</name>
</gene>
<proteinExistence type="predicted"/>
<organism evidence="3">
    <name type="scientific">Nothobranchius pienaari</name>
    <dbReference type="NCBI Taxonomy" id="704102"/>
    <lineage>
        <taxon>Eukaryota</taxon>
        <taxon>Metazoa</taxon>
        <taxon>Chordata</taxon>
        <taxon>Craniata</taxon>
        <taxon>Vertebrata</taxon>
        <taxon>Euteleostomi</taxon>
        <taxon>Actinopterygii</taxon>
        <taxon>Neopterygii</taxon>
        <taxon>Teleostei</taxon>
        <taxon>Neoteleostei</taxon>
        <taxon>Acanthomorphata</taxon>
        <taxon>Ovalentaria</taxon>
        <taxon>Atherinomorphae</taxon>
        <taxon>Cyprinodontiformes</taxon>
        <taxon>Nothobranchiidae</taxon>
        <taxon>Nothobranchius</taxon>
    </lineage>
</organism>
<dbReference type="Pfam" id="PF25787">
    <property type="entry name" value="HTH_SB"/>
    <property type="match status" value="1"/>
</dbReference>
<evidence type="ECO:0000313" key="3">
    <source>
        <dbReference type="EMBL" id="SBR68419.1"/>
    </source>
</evidence>
<dbReference type="Pfam" id="PF01498">
    <property type="entry name" value="HTH_Tnp_Tc3_2"/>
    <property type="match status" value="1"/>
</dbReference>
<dbReference type="AlphaFoldDB" id="A0A1A8NHU2"/>
<dbReference type="InterPro" id="IPR036388">
    <property type="entry name" value="WH-like_DNA-bd_sf"/>
</dbReference>
<evidence type="ECO:0000259" key="2">
    <source>
        <dbReference type="Pfam" id="PF25787"/>
    </source>
</evidence>